<evidence type="ECO:0000313" key="2">
    <source>
        <dbReference type="EMBL" id="KER21087.1"/>
    </source>
</evidence>
<accession>A0A074Z6A1</accession>
<dbReference type="Proteomes" id="UP000054324">
    <property type="component" value="Unassembled WGS sequence"/>
</dbReference>
<dbReference type="GeneID" id="20324670"/>
<proteinExistence type="predicted"/>
<keyword evidence="3" id="KW-1185">Reference proteome</keyword>
<gene>
    <name evidence="2" type="ORF">T265_10502</name>
</gene>
<dbReference type="AlphaFoldDB" id="A0A074Z6A1"/>
<evidence type="ECO:0000313" key="3">
    <source>
        <dbReference type="Proteomes" id="UP000054324"/>
    </source>
</evidence>
<feature type="region of interest" description="Disordered" evidence="1">
    <location>
        <begin position="1"/>
        <end position="34"/>
    </location>
</feature>
<dbReference type="CTD" id="20324670"/>
<protein>
    <submittedName>
        <fullName evidence="2">Uncharacterized protein</fullName>
    </submittedName>
</protein>
<dbReference type="KEGG" id="ovi:T265_10502"/>
<sequence>MDKKNKKLDRANTSEKYLSRNGVGRPTYRGGGRRDEVLQNRFQMSFFYTELLDNILGPAYWPNDETIYLEMKGTRLTP</sequence>
<reference evidence="2 3" key="1">
    <citation type="submission" date="2013-11" db="EMBL/GenBank/DDBJ databases">
        <title>Opisthorchis viverrini - life in the bile duct.</title>
        <authorList>
            <person name="Young N.D."/>
            <person name="Nagarajan N."/>
            <person name="Lin S.J."/>
            <person name="Korhonen P.K."/>
            <person name="Jex A.R."/>
            <person name="Hall R.S."/>
            <person name="Safavi-Hemami H."/>
            <person name="Kaewkong W."/>
            <person name="Bertrand D."/>
            <person name="Gao S."/>
            <person name="Seet Q."/>
            <person name="Wongkham S."/>
            <person name="Teh B.T."/>
            <person name="Wongkham C."/>
            <person name="Intapan P.M."/>
            <person name="Maleewong W."/>
            <person name="Yang X."/>
            <person name="Hu M."/>
            <person name="Wang Z."/>
            <person name="Hofmann A."/>
            <person name="Sternberg P.W."/>
            <person name="Tan P."/>
            <person name="Wang J."/>
            <person name="Gasser R.B."/>
        </authorList>
    </citation>
    <scope>NUCLEOTIDE SEQUENCE [LARGE SCALE GENOMIC DNA]</scope>
</reference>
<evidence type="ECO:0000256" key="1">
    <source>
        <dbReference type="SAM" id="MobiDB-lite"/>
    </source>
</evidence>
<name>A0A074Z6A1_OPIVI</name>
<feature type="compositionally biased region" description="Basic and acidic residues" evidence="1">
    <location>
        <begin position="1"/>
        <end position="13"/>
    </location>
</feature>
<organism evidence="2 3">
    <name type="scientific">Opisthorchis viverrini</name>
    <name type="common">Southeast Asian liver fluke</name>
    <dbReference type="NCBI Taxonomy" id="6198"/>
    <lineage>
        <taxon>Eukaryota</taxon>
        <taxon>Metazoa</taxon>
        <taxon>Spiralia</taxon>
        <taxon>Lophotrochozoa</taxon>
        <taxon>Platyhelminthes</taxon>
        <taxon>Trematoda</taxon>
        <taxon>Digenea</taxon>
        <taxon>Opisthorchiida</taxon>
        <taxon>Opisthorchiata</taxon>
        <taxon>Opisthorchiidae</taxon>
        <taxon>Opisthorchis</taxon>
    </lineage>
</organism>
<dbReference type="RefSeq" id="XP_009175154.1">
    <property type="nucleotide sequence ID" value="XM_009176890.1"/>
</dbReference>
<dbReference type="EMBL" id="KL596995">
    <property type="protein sequence ID" value="KER21087.1"/>
    <property type="molecule type" value="Genomic_DNA"/>
</dbReference>